<dbReference type="Proteomes" id="UP000726737">
    <property type="component" value="Unassembled WGS sequence"/>
</dbReference>
<protein>
    <recommendedName>
        <fullName evidence="7">Galactose oxidase</fullName>
    </recommendedName>
</protein>
<keyword evidence="1" id="KW-0880">Kelch repeat</keyword>
<evidence type="ECO:0000313" key="6">
    <source>
        <dbReference type="Proteomes" id="UP000726737"/>
    </source>
</evidence>
<feature type="compositionally biased region" description="Polar residues" evidence="3">
    <location>
        <begin position="393"/>
        <end position="414"/>
    </location>
</feature>
<dbReference type="InterPro" id="IPR011043">
    <property type="entry name" value="Gal_Oxase/kelch_b-propeller"/>
</dbReference>
<evidence type="ECO:0000256" key="4">
    <source>
        <dbReference type="SAM" id="Phobius"/>
    </source>
</evidence>
<dbReference type="EMBL" id="JAAAJA010000216">
    <property type="protein sequence ID" value="KAG0258531.1"/>
    <property type="molecule type" value="Genomic_DNA"/>
</dbReference>
<dbReference type="Pfam" id="PF24681">
    <property type="entry name" value="Kelch_KLHDC2_KLHL20_DRC7"/>
    <property type="match status" value="1"/>
</dbReference>
<dbReference type="PANTHER" id="PTHR46093:SF18">
    <property type="entry name" value="FIBRONECTIN TYPE-III DOMAIN-CONTAINING PROTEIN"/>
    <property type="match status" value="1"/>
</dbReference>
<keyword evidence="2" id="KW-0677">Repeat</keyword>
<dbReference type="OrthoDB" id="10251809at2759"/>
<dbReference type="AlphaFoldDB" id="A0A9P6Q3G9"/>
<dbReference type="Gene3D" id="2.120.10.80">
    <property type="entry name" value="Kelch-type beta propeller"/>
    <property type="match status" value="1"/>
</dbReference>
<dbReference type="SUPFAM" id="SSF50965">
    <property type="entry name" value="Galactose oxidase, central domain"/>
    <property type="match status" value="1"/>
</dbReference>
<evidence type="ECO:0000256" key="1">
    <source>
        <dbReference type="ARBA" id="ARBA00022441"/>
    </source>
</evidence>
<feature type="region of interest" description="Disordered" evidence="3">
    <location>
        <begin position="389"/>
        <end position="433"/>
    </location>
</feature>
<evidence type="ECO:0000256" key="2">
    <source>
        <dbReference type="ARBA" id="ARBA00022737"/>
    </source>
</evidence>
<evidence type="ECO:0008006" key="7">
    <source>
        <dbReference type="Google" id="ProtNLM"/>
    </source>
</evidence>
<gene>
    <name evidence="5" type="ORF">BG011_003239</name>
</gene>
<organism evidence="5 6">
    <name type="scientific">Mortierella polycephala</name>
    <dbReference type="NCBI Taxonomy" id="41804"/>
    <lineage>
        <taxon>Eukaryota</taxon>
        <taxon>Fungi</taxon>
        <taxon>Fungi incertae sedis</taxon>
        <taxon>Mucoromycota</taxon>
        <taxon>Mortierellomycotina</taxon>
        <taxon>Mortierellomycetes</taxon>
        <taxon>Mortierellales</taxon>
        <taxon>Mortierellaceae</taxon>
        <taxon>Mortierella</taxon>
    </lineage>
</organism>
<sequence>MAVPPVVQEMAFVRAGTHLYIEGGKTVVNNQELTVSDQLFALDLAKSWSVNSPPWKRLKNGPRLNLHYGIAMPNNETLITFFNTQSGLVCDRYNVLQDIWHSSLLITIGETFGAMRSVVDPSTGLVYINGVDMNIYNPNNNTLWNSIIPTDAFRSRYFGGAVYNSARKTIMYLGGFYDTGQGLGYEAQTYITEYEFATGRWLNFDTNGDLPMPRADHCMAASEDGSTVVVFGGRVPPDNFTGTFHILDVSSQTWRRGPDSGFRLYMACIIVGNQFLAWGGYDGTNSISGPPIVFDFGRDQWVNTYTAPEYYLNTPSLTAPTNGGDKPLSAPSVPTITDGPSLPNMGAILGGSLGVLLVIALSAAMYLVLKRRADRTAYESLALQRLAEGSDNGAKNAQTSASSSHPPNNPQFRTPQIPGTEELITGGNPQDSMAMELHHGRRSIRSPQLLYSSDGKVPLAPSPVLTLQTTTPSLSSITYSTPMTITPTMSSPITSSANPSIFGSDTTIVIDPRSYHGASSYSKFTTPNM</sequence>
<name>A0A9P6Q3G9_9FUNG</name>
<dbReference type="PANTHER" id="PTHR46093">
    <property type="entry name" value="ACYL-COA-BINDING DOMAIN-CONTAINING PROTEIN 5"/>
    <property type="match status" value="1"/>
</dbReference>
<evidence type="ECO:0000313" key="5">
    <source>
        <dbReference type="EMBL" id="KAG0258531.1"/>
    </source>
</evidence>
<comment type="caution">
    <text evidence="5">The sequence shown here is derived from an EMBL/GenBank/DDBJ whole genome shotgun (WGS) entry which is preliminary data.</text>
</comment>
<feature type="transmembrane region" description="Helical" evidence="4">
    <location>
        <begin position="347"/>
        <end position="369"/>
    </location>
</feature>
<keyword evidence="6" id="KW-1185">Reference proteome</keyword>
<keyword evidence="4" id="KW-1133">Transmembrane helix</keyword>
<keyword evidence="4" id="KW-0812">Transmembrane</keyword>
<reference evidence="5" key="1">
    <citation type="journal article" date="2020" name="Fungal Divers.">
        <title>Resolving the Mortierellaceae phylogeny through synthesis of multi-gene phylogenetics and phylogenomics.</title>
        <authorList>
            <person name="Vandepol N."/>
            <person name="Liber J."/>
            <person name="Desiro A."/>
            <person name="Na H."/>
            <person name="Kennedy M."/>
            <person name="Barry K."/>
            <person name="Grigoriev I.V."/>
            <person name="Miller A.N."/>
            <person name="O'Donnell K."/>
            <person name="Stajich J.E."/>
            <person name="Bonito G."/>
        </authorList>
    </citation>
    <scope>NUCLEOTIDE SEQUENCE</scope>
    <source>
        <strain evidence="5">KOD948</strain>
    </source>
</reference>
<evidence type="ECO:0000256" key="3">
    <source>
        <dbReference type="SAM" id="MobiDB-lite"/>
    </source>
</evidence>
<accession>A0A9P6Q3G9</accession>
<dbReference type="InterPro" id="IPR015915">
    <property type="entry name" value="Kelch-typ_b-propeller"/>
</dbReference>
<keyword evidence="4" id="KW-0472">Membrane</keyword>
<proteinExistence type="predicted"/>